<feature type="transmembrane region" description="Helical" evidence="1">
    <location>
        <begin position="170"/>
        <end position="191"/>
    </location>
</feature>
<keyword evidence="1" id="KW-0812">Transmembrane</keyword>
<feature type="transmembrane region" description="Helical" evidence="1">
    <location>
        <begin position="55"/>
        <end position="81"/>
    </location>
</feature>
<evidence type="ECO:0000313" key="3">
    <source>
        <dbReference type="Proteomes" id="UP000726170"/>
    </source>
</evidence>
<feature type="transmembrane region" description="Helical" evidence="1">
    <location>
        <begin position="12"/>
        <end position="35"/>
    </location>
</feature>
<accession>A0ABS6EDG6</accession>
<evidence type="ECO:0000313" key="2">
    <source>
        <dbReference type="EMBL" id="MBU5483239.1"/>
    </source>
</evidence>
<sequence>MHREIWSNYIKGFKFLLPFILVKVLFESINANLGFSQYDFFVGNFSTFKQTVTSNWVQTLFSLFVGSLFYSFLMVVVKSLVNEKDISFREIFKESLGIYTRYLALTIIISTIFLGVMFLGFWDIIMPLAVIFVIYLSVLFTPCNAYLVYNDASPTEALKKGISLGKKYSGEIILLSIALSIIVGTISVVGINLADSTIGYVLISFIITSIYMYSYIFAMTICKKGEETEKAILKY</sequence>
<comment type="caution">
    <text evidence="2">The sequence shown here is derived from an EMBL/GenBank/DDBJ whole genome shotgun (WGS) entry which is preliminary data.</text>
</comment>
<name>A0ABS6EDG6_9CLOT</name>
<keyword evidence="1" id="KW-1133">Transmembrane helix</keyword>
<keyword evidence="1" id="KW-0472">Membrane</keyword>
<evidence type="ECO:0000256" key="1">
    <source>
        <dbReference type="SAM" id="Phobius"/>
    </source>
</evidence>
<feature type="transmembrane region" description="Helical" evidence="1">
    <location>
        <begin position="197"/>
        <end position="218"/>
    </location>
</feature>
<dbReference type="EMBL" id="JAHLQF010000001">
    <property type="protein sequence ID" value="MBU5483239.1"/>
    <property type="molecule type" value="Genomic_DNA"/>
</dbReference>
<protein>
    <submittedName>
        <fullName evidence="2">Uncharacterized protein</fullName>
    </submittedName>
</protein>
<gene>
    <name evidence="2" type="ORF">KQI86_02795</name>
</gene>
<feature type="transmembrane region" description="Helical" evidence="1">
    <location>
        <begin position="128"/>
        <end position="149"/>
    </location>
</feature>
<organism evidence="2 3">
    <name type="scientific">Clostridium mobile</name>
    <dbReference type="NCBI Taxonomy" id="2841512"/>
    <lineage>
        <taxon>Bacteria</taxon>
        <taxon>Bacillati</taxon>
        <taxon>Bacillota</taxon>
        <taxon>Clostridia</taxon>
        <taxon>Eubacteriales</taxon>
        <taxon>Clostridiaceae</taxon>
        <taxon>Clostridium</taxon>
    </lineage>
</organism>
<proteinExistence type="predicted"/>
<dbReference type="Proteomes" id="UP000726170">
    <property type="component" value="Unassembled WGS sequence"/>
</dbReference>
<dbReference type="RefSeq" id="WP_216437635.1">
    <property type="nucleotide sequence ID" value="NZ_JAHLQF010000001.1"/>
</dbReference>
<reference evidence="2 3" key="1">
    <citation type="submission" date="2021-06" db="EMBL/GenBank/DDBJ databases">
        <authorList>
            <person name="Sun Q."/>
            <person name="Li D."/>
        </authorList>
    </citation>
    <scope>NUCLEOTIDE SEQUENCE [LARGE SCALE GENOMIC DNA]</scope>
    <source>
        <strain evidence="2 3">MSJ-11</strain>
    </source>
</reference>
<keyword evidence="3" id="KW-1185">Reference proteome</keyword>
<feature type="transmembrane region" description="Helical" evidence="1">
    <location>
        <begin position="102"/>
        <end position="122"/>
    </location>
</feature>